<proteinExistence type="predicted"/>
<dbReference type="AlphaFoldDB" id="A0A542YMV0"/>
<keyword evidence="1" id="KW-0472">Membrane</keyword>
<reference evidence="2 3" key="1">
    <citation type="submission" date="2019-06" db="EMBL/GenBank/DDBJ databases">
        <title>Sequencing the genomes of 1000 actinobacteria strains.</title>
        <authorList>
            <person name="Klenk H.-P."/>
        </authorList>
    </citation>
    <scope>NUCLEOTIDE SEQUENCE [LARGE SCALE GENOMIC DNA]</scope>
    <source>
        <strain evidence="2 3">DSM 12335</strain>
    </source>
</reference>
<organism evidence="2 3">
    <name type="scientific">Ornithinicoccus hortensis</name>
    <dbReference type="NCBI Taxonomy" id="82346"/>
    <lineage>
        <taxon>Bacteria</taxon>
        <taxon>Bacillati</taxon>
        <taxon>Actinomycetota</taxon>
        <taxon>Actinomycetes</taxon>
        <taxon>Micrococcales</taxon>
        <taxon>Intrasporangiaceae</taxon>
        <taxon>Ornithinicoccus</taxon>
    </lineage>
</organism>
<keyword evidence="1" id="KW-0812">Transmembrane</keyword>
<feature type="transmembrane region" description="Helical" evidence="1">
    <location>
        <begin position="12"/>
        <end position="38"/>
    </location>
</feature>
<evidence type="ECO:0000256" key="1">
    <source>
        <dbReference type="SAM" id="Phobius"/>
    </source>
</evidence>
<evidence type="ECO:0008006" key="4">
    <source>
        <dbReference type="Google" id="ProtNLM"/>
    </source>
</evidence>
<dbReference type="Proteomes" id="UP000319516">
    <property type="component" value="Unassembled WGS sequence"/>
</dbReference>
<evidence type="ECO:0000313" key="3">
    <source>
        <dbReference type="Proteomes" id="UP000319516"/>
    </source>
</evidence>
<feature type="transmembrane region" description="Helical" evidence="1">
    <location>
        <begin position="111"/>
        <end position="134"/>
    </location>
</feature>
<feature type="transmembrane region" description="Helical" evidence="1">
    <location>
        <begin position="44"/>
        <end position="64"/>
    </location>
</feature>
<feature type="transmembrane region" description="Helical" evidence="1">
    <location>
        <begin position="167"/>
        <end position="184"/>
    </location>
</feature>
<evidence type="ECO:0000313" key="2">
    <source>
        <dbReference type="EMBL" id="TQL49415.1"/>
    </source>
</evidence>
<keyword evidence="3" id="KW-1185">Reference proteome</keyword>
<protein>
    <recommendedName>
        <fullName evidence="4">Sap-like sulfolipid-1-addressing protein</fullName>
    </recommendedName>
</protein>
<accession>A0A542YMV0</accession>
<name>A0A542YMV0_9MICO</name>
<gene>
    <name evidence="2" type="ORF">FB467_0485</name>
</gene>
<sequence length="185" mass="19413">MASVRGRSVQLRLWVAFALGCTVGGAFTGVVLGVFSGLLSPLTAGLRLGLFVLAALALAVLDLVQPVLRLPQRKELIPQEVFHRGMGRGGFRFGLEYGCGFRTLVPSAASYIAAVFLLCAVLPLPYAVLLGAVFGLSRSLAVLQYVLLGAPGWQAFLARHSRLLERAGSLVALAALVASAVLLLA</sequence>
<dbReference type="EMBL" id="VFOP01000001">
    <property type="protein sequence ID" value="TQL49415.1"/>
    <property type="molecule type" value="Genomic_DNA"/>
</dbReference>
<comment type="caution">
    <text evidence="2">The sequence shown here is derived from an EMBL/GenBank/DDBJ whole genome shotgun (WGS) entry which is preliminary data.</text>
</comment>
<keyword evidence="1" id="KW-1133">Transmembrane helix</keyword>